<dbReference type="Pfam" id="PF11397">
    <property type="entry name" value="GlcNAc"/>
    <property type="match status" value="2"/>
</dbReference>
<organism evidence="1 2">
    <name type="scientific">Luminiphilus syltensis NOR5-1B</name>
    <dbReference type="NCBI Taxonomy" id="565045"/>
    <lineage>
        <taxon>Bacteria</taxon>
        <taxon>Pseudomonadati</taxon>
        <taxon>Pseudomonadota</taxon>
        <taxon>Gammaproteobacteria</taxon>
        <taxon>Cellvibrionales</taxon>
        <taxon>Halieaceae</taxon>
        <taxon>Luminiphilus</taxon>
    </lineage>
</organism>
<dbReference type="eggNOG" id="COG1215">
    <property type="taxonomic scope" value="Bacteria"/>
</dbReference>
<dbReference type="InterPro" id="IPR029044">
    <property type="entry name" value="Nucleotide-diphossugar_trans"/>
</dbReference>
<dbReference type="RefSeq" id="WP_009021209.1">
    <property type="nucleotide sequence ID" value="NZ_DS999411.1"/>
</dbReference>
<gene>
    <name evidence="1" type="ORF">NOR51B_2417</name>
</gene>
<evidence type="ECO:0000313" key="1">
    <source>
        <dbReference type="EMBL" id="EED36466.1"/>
    </source>
</evidence>
<dbReference type="SUPFAM" id="SSF53448">
    <property type="entry name" value="Nucleotide-diphospho-sugar transferases"/>
    <property type="match status" value="1"/>
</dbReference>
<proteinExistence type="predicted"/>
<dbReference type="EMBL" id="DS999411">
    <property type="protein sequence ID" value="EED36466.1"/>
    <property type="molecule type" value="Genomic_DNA"/>
</dbReference>
<keyword evidence="2" id="KW-1185">Reference proteome</keyword>
<dbReference type="PANTHER" id="PTHR34496">
    <property type="entry name" value="GLCNAC TRANSFERASE-RELATED"/>
    <property type="match status" value="1"/>
</dbReference>
<dbReference type="OrthoDB" id="8738370at2"/>
<protein>
    <recommendedName>
        <fullName evidence="3">Glycosyltransferase (GlcNAc)</fullName>
    </recommendedName>
</protein>
<dbReference type="InterPro" id="IPR021067">
    <property type="entry name" value="Glycosyltransferase"/>
</dbReference>
<name>B8KYM6_9GAMM</name>
<dbReference type="STRING" id="565045.NOR51B_2417"/>
<evidence type="ECO:0000313" key="2">
    <source>
        <dbReference type="Proteomes" id="UP000004699"/>
    </source>
</evidence>
<sequence length="333" mass="38267">MTARIFVAIASYADPELPRTVKDCIDMAAMPEQLSFGICAQQDPLAPIDLDPFKTDARFRLIERPVSESRGGPWARNLVQSLWRGEPYTLQVDAHMKFEPSWDTRLIDMLEALPAEKPIITMNAPLFYYDQQGRLHRKTEMGVPTTRVSDWNADYGWAPWFDFGPPNRQSQARTRFINGNFAFSHGQWNIEVPQDPEHYYWGEEFSVTVRSYTWGYDFFLPDEVVAWHMLHTGAPPRRHWEHGEAVIRQRNAVAFARLHRLVYSPGGYSLGPYGLGPHRTLRDYERYAGFDLTQKRAHPDVFTGTNPDPVTLHGAADWQKCIEMSEARGLLPA</sequence>
<accession>B8KYM6</accession>
<dbReference type="AlphaFoldDB" id="B8KYM6"/>
<dbReference type="HOGENOM" id="CLU_030155_1_0_6"/>
<reference evidence="2" key="1">
    <citation type="journal article" date="2013" name="BMC Microbiol.">
        <title>Taxonomy and evolution of bacteriochlorophyll a-containing members of the OM60/NOR5 clade of marine gammaproteobacteria: description of Luminiphilus syltensis gen. nov., sp. nov., reclassification of Haliea rubra as Pseudohaliea rubra gen. nov., comb. nov., and emendation of Chromatocurvus halotolerans.</title>
        <authorList>
            <person name="Spring S."/>
            <person name="Riedel T."/>
            <person name="Sproer C."/>
            <person name="Yan S."/>
            <person name="Harder J."/>
            <person name="Fuchs B.M."/>
        </authorList>
    </citation>
    <scope>NUCLEOTIDE SEQUENCE [LARGE SCALE GENOMIC DNA]</scope>
    <source>
        <strain evidence="2">NOR51-B</strain>
    </source>
</reference>
<evidence type="ECO:0008006" key="3">
    <source>
        <dbReference type="Google" id="ProtNLM"/>
    </source>
</evidence>
<dbReference type="PANTHER" id="PTHR34496:SF10">
    <property type="entry name" value="GLCNAC TRANSFERASE"/>
    <property type="match status" value="1"/>
</dbReference>
<dbReference type="Proteomes" id="UP000004699">
    <property type="component" value="Unassembled WGS sequence"/>
</dbReference>